<dbReference type="GO" id="GO:0004672">
    <property type="term" value="F:protein kinase activity"/>
    <property type="evidence" value="ECO:0007669"/>
    <property type="project" value="InterPro"/>
</dbReference>
<dbReference type="SUPFAM" id="SSF56112">
    <property type="entry name" value="Protein kinase-like (PK-like)"/>
    <property type="match status" value="1"/>
</dbReference>
<dbReference type="InterPro" id="IPR001245">
    <property type="entry name" value="Ser-Thr/Tyr_kinase_cat_dom"/>
</dbReference>
<keyword evidence="2" id="KW-0418">Kinase</keyword>
<dbReference type="PANTHER" id="PTHR23257">
    <property type="entry name" value="SERINE-THREONINE PROTEIN KINASE"/>
    <property type="match status" value="1"/>
</dbReference>
<dbReference type="GO" id="GO:0005524">
    <property type="term" value="F:ATP binding"/>
    <property type="evidence" value="ECO:0007669"/>
    <property type="project" value="InterPro"/>
</dbReference>
<dbReference type="PROSITE" id="PS50011">
    <property type="entry name" value="PROTEIN_KINASE_DOM"/>
    <property type="match status" value="1"/>
</dbReference>
<accession>A0A6A4GHL4</accession>
<gene>
    <name evidence="2" type="ORF">BT96DRAFT_760136</name>
</gene>
<dbReference type="GO" id="GO:0005737">
    <property type="term" value="C:cytoplasm"/>
    <property type="evidence" value="ECO:0007669"/>
    <property type="project" value="TreeGrafter"/>
</dbReference>
<feature type="domain" description="Protein kinase" evidence="1">
    <location>
        <begin position="1"/>
        <end position="163"/>
    </location>
</feature>
<dbReference type="InterPro" id="IPR011009">
    <property type="entry name" value="Kinase-like_dom_sf"/>
</dbReference>
<name>A0A6A4GHL4_9AGAR</name>
<dbReference type="Gene3D" id="1.10.510.10">
    <property type="entry name" value="Transferase(Phosphotransferase) domain 1"/>
    <property type="match status" value="1"/>
</dbReference>
<dbReference type="InterPro" id="IPR000719">
    <property type="entry name" value="Prot_kinase_dom"/>
</dbReference>
<evidence type="ECO:0000313" key="3">
    <source>
        <dbReference type="Proteomes" id="UP000799118"/>
    </source>
</evidence>
<dbReference type="PROSITE" id="PS00108">
    <property type="entry name" value="PROTEIN_KINASE_ST"/>
    <property type="match status" value="1"/>
</dbReference>
<sequence>MQVCDVANGLAYLHSMSIVHGDLKGVNVLITSVGRACVSDFGLSRIAESGGELWKMTSSISNVKGSTRWMAPELFRASPASYESDVYAFACVCYEIYTGLLPFHLVKSDAAVMLDIIQGTRPLHPDNITELNNGLWSIIESCWMADPSFRPTSKMLLQKLRDV</sequence>
<dbReference type="PRINTS" id="PR00109">
    <property type="entry name" value="TYRKINASE"/>
</dbReference>
<dbReference type="Pfam" id="PF07714">
    <property type="entry name" value="PK_Tyr_Ser-Thr"/>
    <property type="match status" value="1"/>
</dbReference>
<dbReference type="InterPro" id="IPR008271">
    <property type="entry name" value="Ser/Thr_kinase_AS"/>
</dbReference>
<dbReference type="GO" id="GO:0007165">
    <property type="term" value="P:signal transduction"/>
    <property type="evidence" value="ECO:0007669"/>
    <property type="project" value="TreeGrafter"/>
</dbReference>
<organism evidence="2 3">
    <name type="scientific">Gymnopus androsaceus JB14</name>
    <dbReference type="NCBI Taxonomy" id="1447944"/>
    <lineage>
        <taxon>Eukaryota</taxon>
        <taxon>Fungi</taxon>
        <taxon>Dikarya</taxon>
        <taxon>Basidiomycota</taxon>
        <taxon>Agaricomycotina</taxon>
        <taxon>Agaricomycetes</taxon>
        <taxon>Agaricomycetidae</taxon>
        <taxon>Agaricales</taxon>
        <taxon>Marasmiineae</taxon>
        <taxon>Omphalotaceae</taxon>
        <taxon>Gymnopus</taxon>
    </lineage>
</organism>
<dbReference type="OrthoDB" id="26722at2759"/>
<dbReference type="Proteomes" id="UP000799118">
    <property type="component" value="Unassembled WGS sequence"/>
</dbReference>
<evidence type="ECO:0000313" key="2">
    <source>
        <dbReference type="EMBL" id="KAE9384775.1"/>
    </source>
</evidence>
<proteinExistence type="predicted"/>
<evidence type="ECO:0000259" key="1">
    <source>
        <dbReference type="PROSITE" id="PS50011"/>
    </source>
</evidence>
<dbReference type="EMBL" id="ML770083">
    <property type="protein sequence ID" value="KAE9384775.1"/>
    <property type="molecule type" value="Genomic_DNA"/>
</dbReference>
<reference evidence="2" key="1">
    <citation type="journal article" date="2019" name="Environ. Microbiol.">
        <title>Fungal ecological strategies reflected in gene transcription - a case study of two litter decomposers.</title>
        <authorList>
            <person name="Barbi F."/>
            <person name="Kohler A."/>
            <person name="Barry K."/>
            <person name="Baskaran P."/>
            <person name="Daum C."/>
            <person name="Fauchery L."/>
            <person name="Ihrmark K."/>
            <person name="Kuo A."/>
            <person name="LaButti K."/>
            <person name="Lipzen A."/>
            <person name="Morin E."/>
            <person name="Grigoriev I.V."/>
            <person name="Henrissat B."/>
            <person name="Lindahl B."/>
            <person name="Martin F."/>
        </authorList>
    </citation>
    <scope>NUCLEOTIDE SEQUENCE</scope>
    <source>
        <strain evidence="2">JB14</strain>
    </source>
</reference>
<keyword evidence="3" id="KW-1185">Reference proteome</keyword>
<dbReference type="InterPro" id="IPR050167">
    <property type="entry name" value="Ser_Thr_protein_kinase"/>
</dbReference>
<dbReference type="AlphaFoldDB" id="A0A6A4GHL4"/>
<keyword evidence="2" id="KW-0808">Transferase</keyword>
<protein>
    <submittedName>
        <fullName evidence="2">Kinase-like protein</fullName>
    </submittedName>
</protein>
<dbReference type="SMART" id="SM00220">
    <property type="entry name" value="S_TKc"/>
    <property type="match status" value="1"/>
</dbReference>
<feature type="non-terminal residue" evidence="2">
    <location>
        <position position="163"/>
    </location>
</feature>